<dbReference type="SUPFAM" id="SSF53756">
    <property type="entry name" value="UDP-Glycosyltransferase/glycogen phosphorylase"/>
    <property type="match status" value="1"/>
</dbReference>
<proteinExistence type="predicted"/>
<feature type="domain" description="Glycosyltransferase subfamily 4-like N-terminal" evidence="2">
    <location>
        <begin position="14"/>
        <end position="186"/>
    </location>
</feature>
<evidence type="ECO:0000259" key="1">
    <source>
        <dbReference type="Pfam" id="PF00534"/>
    </source>
</evidence>
<dbReference type="InterPro" id="IPR028098">
    <property type="entry name" value="Glyco_trans_4-like_N"/>
</dbReference>
<dbReference type="PANTHER" id="PTHR45947">
    <property type="entry name" value="SULFOQUINOVOSYL TRANSFERASE SQD2"/>
    <property type="match status" value="1"/>
</dbReference>
<dbReference type="Proteomes" id="UP001059824">
    <property type="component" value="Chromosome"/>
</dbReference>
<evidence type="ECO:0000313" key="4">
    <source>
        <dbReference type="Proteomes" id="UP001059824"/>
    </source>
</evidence>
<dbReference type="InterPro" id="IPR050194">
    <property type="entry name" value="Glycosyltransferase_grp1"/>
</dbReference>
<dbReference type="Gene3D" id="3.40.50.2000">
    <property type="entry name" value="Glycogen Phosphorylase B"/>
    <property type="match status" value="2"/>
</dbReference>
<organism evidence="3 4">
    <name type="scientific">Candidatus Mycosynbacter amalyticus</name>
    <dbReference type="NCBI Taxonomy" id="2665156"/>
    <lineage>
        <taxon>Bacteria</taxon>
        <taxon>Candidatus Saccharimonadota</taxon>
        <taxon>Candidatus Saccharimonadota incertae sedis</taxon>
        <taxon>Candidatus Mycosynbacter</taxon>
    </lineage>
</organism>
<accession>A0A857MUJ5</accession>
<reference evidence="3" key="1">
    <citation type="journal article" date="2021" name="Nat. Microbiol.">
        <title>Cocultivation of an ultrasmall environmental parasitic bacterium with lytic ability against bacteria associated with wastewater foams.</title>
        <authorList>
            <person name="Batinovic S."/>
            <person name="Rose J.J.A."/>
            <person name="Ratcliffe J."/>
            <person name="Seviour R.J."/>
            <person name="Petrovski S."/>
        </authorList>
    </citation>
    <scope>NUCLEOTIDE SEQUENCE</scope>
    <source>
        <strain evidence="3">JR1</strain>
    </source>
</reference>
<name>A0A857MUJ5_9BACT</name>
<evidence type="ECO:0000313" key="3">
    <source>
        <dbReference type="EMBL" id="QHN43067.1"/>
    </source>
</evidence>
<dbReference type="Pfam" id="PF00534">
    <property type="entry name" value="Glycos_transf_1"/>
    <property type="match status" value="1"/>
</dbReference>
<sequence>MKILIGIHYFPPHVGGMEIVAKTQATQLAAAGHEVTVLTSAADASPSTQQEHGYTLQRLGVWNWFERAMGVPFPVFGPSLIIQSFRRVQDADVVHLHDVFYETSWILALWALLLRKPVIVTQHVDMIPHPNPLVRFVQWAVYHTCGKFVFAVARRVAVLNSNVRDFLLRLGVPARKLVFMPNGVDFSLFHPDDSVDRTEVRTRYSLPLDQPIALFVGRFVPKKGFDKLLQATSAGYHIALAGGSAPDGMSSDTDKTFLGSRTPAELAELYNAVDMFVLPSEGEGFPLTVQEAMASQLPIVISHNPGYDIYELDNELCEQITPTIPTIRNTLTRLAGDGKLRARMADYSHRYAREHFSWDTNIRQLQAIYEEVR</sequence>
<protein>
    <submittedName>
        <fullName evidence="3">Glycosyltransferase</fullName>
    </submittedName>
</protein>
<dbReference type="PANTHER" id="PTHR45947:SF3">
    <property type="entry name" value="SULFOQUINOVOSYL TRANSFERASE SQD2"/>
    <property type="match status" value="1"/>
</dbReference>
<evidence type="ECO:0000259" key="2">
    <source>
        <dbReference type="Pfam" id="PF13439"/>
    </source>
</evidence>
<dbReference type="RefSeq" id="WP_260762868.1">
    <property type="nucleotide sequence ID" value="NZ_CP045921.1"/>
</dbReference>
<dbReference type="Pfam" id="PF13439">
    <property type="entry name" value="Glyco_transf_4"/>
    <property type="match status" value="1"/>
</dbReference>
<dbReference type="EMBL" id="CP045921">
    <property type="protein sequence ID" value="QHN43067.1"/>
    <property type="molecule type" value="Genomic_DNA"/>
</dbReference>
<dbReference type="AlphaFoldDB" id="A0A857MUJ5"/>
<keyword evidence="4" id="KW-1185">Reference proteome</keyword>
<dbReference type="CDD" id="cd03801">
    <property type="entry name" value="GT4_PimA-like"/>
    <property type="match status" value="1"/>
</dbReference>
<dbReference type="GO" id="GO:0016757">
    <property type="term" value="F:glycosyltransferase activity"/>
    <property type="evidence" value="ECO:0007669"/>
    <property type="project" value="InterPro"/>
</dbReference>
<feature type="domain" description="Glycosyl transferase family 1" evidence="1">
    <location>
        <begin position="197"/>
        <end position="348"/>
    </location>
</feature>
<dbReference type="KEGG" id="mama:GII36_04385"/>
<gene>
    <name evidence="3" type="ORF">GII36_04385</name>
</gene>
<dbReference type="InterPro" id="IPR001296">
    <property type="entry name" value="Glyco_trans_1"/>
</dbReference>